<dbReference type="OrthoDB" id="3258294at2759"/>
<dbReference type="HOGENOM" id="CLU_105958_0_0_1"/>
<proteinExistence type="predicted"/>
<organism evidence="2 3">
    <name type="scientific">Plicaturopsis crispa FD-325 SS-3</name>
    <dbReference type="NCBI Taxonomy" id="944288"/>
    <lineage>
        <taxon>Eukaryota</taxon>
        <taxon>Fungi</taxon>
        <taxon>Dikarya</taxon>
        <taxon>Basidiomycota</taxon>
        <taxon>Agaricomycotina</taxon>
        <taxon>Agaricomycetes</taxon>
        <taxon>Agaricomycetidae</taxon>
        <taxon>Amylocorticiales</taxon>
        <taxon>Amylocorticiaceae</taxon>
        <taxon>Plicatura</taxon>
        <taxon>Plicaturopsis crispa</taxon>
    </lineage>
</organism>
<protein>
    <submittedName>
        <fullName evidence="2">Uncharacterized protein</fullName>
    </submittedName>
</protein>
<evidence type="ECO:0000313" key="2">
    <source>
        <dbReference type="EMBL" id="KII84628.1"/>
    </source>
</evidence>
<keyword evidence="3" id="KW-1185">Reference proteome</keyword>
<reference evidence="2 3" key="1">
    <citation type="submission" date="2014-06" db="EMBL/GenBank/DDBJ databases">
        <title>Evolutionary Origins and Diversification of the Mycorrhizal Mutualists.</title>
        <authorList>
            <consortium name="DOE Joint Genome Institute"/>
            <consortium name="Mycorrhizal Genomics Consortium"/>
            <person name="Kohler A."/>
            <person name="Kuo A."/>
            <person name="Nagy L.G."/>
            <person name="Floudas D."/>
            <person name="Copeland A."/>
            <person name="Barry K.W."/>
            <person name="Cichocki N."/>
            <person name="Veneault-Fourrey C."/>
            <person name="LaButti K."/>
            <person name="Lindquist E.A."/>
            <person name="Lipzen A."/>
            <person name="Lundell T."/>
            <person name="Morin E."/>
            <person name="Murat C."/>
            <person name="Riley R."/>
            <person name="Ohm R."/>
            <person name="Sun H."/>
            <person name="Tunlid A."/>
            <person name="Henrissat B."/>
            <person name="Grigoriev I.V."/>
            <person name="Hibbett D.S."/>
            <person name="Martin F."/>
        </authorList>
    </citation>
    <scope>NUCLEOTIDE SEQUENCE [LARGE SCALE GENOMIC DNA]</scope>
    <source>
        <strain evidence="2 3">FD-325 SS-3</strain>
    </source>
</reference>
<dbReference type="AlphaFoldDB" id="A0A0C9T8R7"/>
<dbReference type="Proteomes" id="UP000053263">
    <property type="component" value="Unassembled WGS sequence"/>
</dbReference>
<evidence type="ECO:0000313" key="3">
    <source>
        <dbReference type="Proteomes" id="UP000053263"/>
    </source>
</evidence>
<gene>
    <name evidence="2" type="ORF">PLICRDRAFT_117693</name>
</gene>
<name>A0A0C9T8R7_PLICR</name>
<feature type="transmembrane region" description="Helical" evidence="1">
    <location>
        <begin position="5"/>
        <end position="29"/>
    </location>
</feature>
<accession>A0A0C9T8R7</accession>
<keyword evidence="1" id="KW-0472">Membrane</keyword>
<sequence length="228" mass="25276">MLIFLLVMVTLEVSIMAVLIGITISRIAGLPVISTKTGCSYSGLLPVSSLFWVPALIFEPVLCFLVLARTWKDLPRGIIFGRAPNLPAVLARDSILYFILVFINLLAATIIFANFPHFINVINPCVCPLLSWEAEWASAIPSLLGSRLLLNMRERMLQTEVMTNKELGLPSGTEDSVATLVAGSNPRHSHYRNQSRSYGVSTDIGSVEMKSFVEMQSPDARYDYTPRR</sequence>
<keyword evidence="1" id="KW-0812">Transmembrane</keyword>
<dbReference type="EMBL" id="KN832570">
    <property type="protein sequence ID" value="KII84628.1"/>
    <property type="molecule type" value="Genomic_DNA"/>
</dbReference>
<feature type="transmembrane region" description="Helical" evidence="1">
    <location>
        <begin position="49"/>
        <end position="68"/>
    </location>
</feature>
<feature type="transmembrane region" description="Helical" evidence="1">
    <location>
        <begin position="95"/>
        <end position="115"/>
    </location>
</feature>
<evidence type="ECO:0000256" key="1">
    <source>
        <dbReference type="SAM" id="Phobius"/>
    </source>
</evidence>
<keyword evidence="1" id="KW-1133">Transmembrane helix</keyword>